<dbReference type="InterPro" id="IPR001307">
    <property type="entry name" value="Thiosulphate_STrfase_CS"/>
</dbReference>
<dbReference type="InterPro" id="IPR045078">
    <property type="entry name" value="TST/MPST-like"/>
</dbReference>
<dbReference type="PROSITE" id="PS50206">
    <property type="entry name" value="RHODANESE_3"/>
    <property type="match status" value="2"/>
</dbReference>
<accession>A0A8J2TU23</accession>
<evidence type="ECO:0000256" key="4">
    <source>
        <dbReference type="SAM" id="MobiDB-lite"/>
    </source>
</evidence>
<dbReference type="InterPro" id="IPR001763">
    <property type="entry name" value="Rhodanese-like_dom"/>
</dbReference>
<reference evidence="6" key="2">
    <citation type="submission" date="2020-09" db="EMBL/GenBank/DDBJ databases">
        <authorList>
            <person name="Sun Q."/>
            <person name="Zhou Y."/>
        </authorList>
    </citation>
    <scope>NUCLEOTIDE SEQUENCE</scope>
    <source>
        <strain evidence="6">CGMCC 1.12785</strain>
    </source>
</reference>
<dbReference type="PANTHER" id="PTHR11364:SF27">
    <property type="entry name" value="SULFURTRANSFERASE"/>
    <property type="match status" value="1"/>
</dbReference>
<feature type="domain" description="Rhodanese" evidence="5">
    <location>
        <begin position="172"/>
        <end position="283"/>
    </location>
</feature>
<keyword evidence="2" id="KW-0677">Repeat</keyword>
<dbReference type="InterPro" id="IPR036873">
    <property type="entry name" value="Rhodanese-like_dom_sf"/>
</dbReference>
<dbReference type="Pfam" id="PF00581">
    <property type="entry name" value="Rhodanese"/>
    <property type="match status" value="2"/>
</dbReference>
<evidence type="ECO:0000313" key="7">
    <source>
        <dbReference type="Proteomes" id="UP000616114"/>
    </source>
</evidence>
<name>A0A8J2TU23_9MICO</name>
<evidence type="ECO:0000256" key="2">
    <source>
        <dbReference type="ARBA" id="ARBA00022737"/>
    </source>
</evidence>
<dbReference type="PROSITE" id="PS00380">
    <property type="entry name" value="RHODANESE_1"/>
    <property type="match status" value="1"/>
</dbReference>
<evidence type="ECO:0000256" key="3">
    <source>
        <dbReference type="RuleBase" id="RU000507"/>
    </source>
</evidence>
<dbReference type="SUPFAM" id="SSF52821">
    <property type="entry name" value="Rhodanese/Cell cycle control phosphatase"/>
    <property type="match status" value="2"/>
</dbReference>
<dbReference type="Gene3D" id="3.40.250.10">
    <property type="entry name" value="Rhodanese-like domain"/>
    <property type="match status" value="2"/>
</dbReference>
<dbReference type="RefSeq" id="WP_188548933.1">
    <property type="nucleotide sequence ID" value="NZ_BMFY01000001.1"/>
</dbReference>
<keyword evidence="7" id="KW-1185">Reference proteome</keyword>
<dbReference type="CDD" id="cd01448">
    <property type="entry name" value="TST_Repeat_1"/>
    <property type="match status" value="1"/>
</dbReference>
<evidence type="ECO:0000313" key="6">
    <source>
        <dbReference type="EMBL" id="GGA01997.1"/>
    </source>
</evidence>
<feature type="domain" description="Rhodanese" evidence="5">
    <location>
        <begin position="25"/>
        <end position="143"/>
    </location>
</feature>
<dbReference type="EMBL" id="BMFY01000001">
    <property type="protein sequence ID" value="GGA01997.1"/>
    <property type="molecule type" value="Genomic_DNA"/>
</dbReference>
<proteinExistence type="predicted"/>
<comment type="caution">
    <text evidence="6">The sequence shown here is derived from an EMBL/GenBank/DDBJ whole genome shotgun (WGS) entry which is preliminary data.</text>
</comment>
<gene>
    <name evidence="6" type="primary">sseA</name>
    <name evidence="6" type="ORF">GCM10011333_00650</name>
</gene>
<keyword evidence="1 3" id="KW-0808">Transferase</keyword>
<dbReference type="Proteomes" id="UP000616114">
    <property type="component" value="Unassembled WGS sequence"/>
</dbReference>
<sequence length="291" mass="30445">MSLTNGPGTSGHLITPSDLHALLREGAPVRLLDVRWQLGKPDGREDFAAGHLPGAVFVDLPTELADPGATSGGRNPIPPVERLQENARGWGIRPGDTVVAYDDAGGSSAARAWWLLRHAGLEDVRVLDGALSAWRAAGLPLETGPGHRPEPGDVTLRYGAMPVLDADAAEEMARTGVLLDARAPERYRGETEPIDPVAGHIPGAVNAPGEGNLGRDGAFLPPEQLRERYAGLGVTDEAPAGAYCGSGIHATHTVLALAVAGKEAALYPGSWSEWSSDPDRPVATGEEPGER</sequence>
<dbReference type="PROSITE" id="PS00683">
    <property type="entry name" value="RHODANESE_2"/>
    <property type="match status" value="1"/>
</dbReference>
<dbReference type="CDD" id="cd01449">
    <property type="entry name" value="TST_Repeat_2"/>
    <property type="match status" value="1"/>
</dbReference>
<reference evidence="6" key="1">
    <citation type="journal article" date="2014" name="Int. J. Syst. Evol. Microbiol.">
        <title>Complete genome sequence of Corynebacterium casei LMG S-19264T (=DSM 44701T), isolated from a smear-ripened cheese.</title>
        <authorList>
            <consortium name="US DOE Joint Genome Institute (JGI-PGF)"/>
            <person name="Walter F."/>
            <person name="Albersmeier A."/>
            <person name="Kalinowski J."/>
            <person name="Ruckert C."/>
        </authorList>
    </citation>
    <scope>NUCLEOTIDE SEQUENCE</scope>
    <source>
        <strain evidence="6">CGMCC 1.12785</strain>
    </source>
</reference>
<organism evidence="6 7">
    <name type="scientific">Sediminivirga luteola</name>
    <dbReference type="NCBI Taxonomy" id="1774748"/>
    <lineage>
        <taxon>Bacteria</taxon>
        <taxon>Bacillati</taxon>
        <taxon>Actinomycetota</taxon>
        <taxon>Actinomycetes</taxon>
        <taxon>Micrococcales</taxon>
        <taxon>Brevibacteriaceae</taxon>
        <taxon>Sediminivirga</taxon>
    </lineage>
</organism>
<protein>
    <recommendedName>
        <fullName evidence="3">Sulfurtransferase</fullName>
    </recommendedName>
</protein>
<dbReference type="PANTHER" id="PTHR11364">
    <property type="entry name" value="THIOSULFATE SULFERTANSFERASE"/>
    <property type="match status" value="1"/>
</dbReference>
<evidence type="ECO:0000259" key="5">
    <source>
        <dbReference type="PROSITE" id="PS50206"/>
    </source>
</evidence>
<dbReference type="GO" id="GO:0004792">
    <property type="term" value="F:thiosulfate-cyanide sulfurtransferase activity"/>
    <property type="evidence" value="ECO:0007669"/>
    <property type="project" value="InterPro"/>
</dbReference>
<dbReference type="AlphaFoldDB" id="A0A8J2TU23"/>
<dbReference type="SMART" id="SM00450">
    <property type="entry name" value="RHOD"/>
    <property type="match status" value="2"/>
</dbReference>
<evidence type="ECO:0000256" key="1">
    <source>
        <dbReference type="ARBA" id="ARBA00022679"/>
    </source>
</evidence>
<feature type="region of interest" description="Disordered" evidence="4">
    <location>
        <begin position="269"/>
        <end position="291"/>
    </location>
</feature>